<dbReference type="EMBL" id="JABCIY010000077">
    <property type="protein sequence ID" value="KAF7193668.1"/>
    <property type="molecule type" value="Genomic_DNA"/>
</dbReference>
<name>A0A8H6RM77_9PEZI</name>
<keyword evidence="2" id="KW-1185">Reference proteome</keyword>
<reference evidence="1" key="1">
    <citation type="submission" date="2020-04" db="EMBL/GenBank/DDBJ databases">
        <title>Draft genome resource of the tomato pathogen Pseudocercospora fuligena.</title>
        <authorList>
            <person name="Zaccaron A."/>
        </authorList>
    </citation>
    <scope>NUCLEOTIDE SEQUENCE</scope>
    <source>
        <strain evidence="1">PF001</strain>
    </source>
</reference>
<dbReference type="OrthoDB" id="3642924at2759"/>
<dbReference type="Proteomes" id="UP000660729">
    <property type="component" value="Unassembled WGS sequence"/>
</dbReference>
<protein>
    <submittedName>
        <fullName evidence="1">Uncharacterized protein</fullName>
    </submittedName>
</protein>
<evidence type="ECO:0000313" key="1">
    <source>
        <dbReference type="EMBL" id="KAF7193668.1"/>
    </source>
</evidence>
<evidence type="ECO:0000313" key="2">
    <source>
        <dbReference type="Proteomes" id="UP000660729"/>
    </source>
</evidence>
<accession>A0A8H6RM77</accession>
<comment type="caution">
    <text evidence="1">The sequence shown here is derived from an EMBL/GenBank/DDBJ whole genome shotgun (WGS) entry which is preliminary data.</text>
</comment>
<sequence>MPPPSSKKPTRGKRVHQIKIGEPMSSKFEVPGPSRDIFPFFDLSAELRNQIYELSLHHDRKNGITANVALLRVNKQACKEAQEYLFDHGSFYVEVDEEFVISQSEWETEYDCLTVKGDAAYKHDPARSIGSQLGCNHIWSNALRKLQHVHILLTEDGPKTTALFFTFATFLRSYQNEVKSVTLEIVDDSDVVDADVVGSILAGLPESISVQFLTTDKGMQQHLDSLRAE</sequence>
<dbReference type="AlphaFoldDB" id="A0A8H6RM77"/>
<gene>
    <name evidence="1" type="ORF">HII31_05014</name>
</gene>
<organism evidence="1 2">
    <name type="scientific">Pseudocercospora fuligena</name>
    <dbReference type="NCBI Taxonomy" id="685502"/>
    <lineage>
        <taxon>Eukaryota</taxon>
        <taxon>Fungi</taxon>
        <taxon>Dikarya</taxon>
        <taxon>Ascomycota</taxon>
        <taxon>Pezizomycotina</taxon>
        <taxon>Dothideomycetes</taxon>
        <taxon>Dothideomycetidae</taxon>
        <taxon>Mycosphaerellales</taxon>
        <taxon>Mycosphaerellaceae</taxon>
        <taxon>Pseudocercospora</taxon>
    </lineage>
</organism>
<proteinExistence type="predicted"/>